<keyword evidence="1" id="KW-0812">Transmembrane</keyword>
<reference evidence="2 3" key="1">
    <citation type="submission" date="2019-12" db="EMBL/GenBank/DDBJ databases">
        <title>Deinococcus sp. HMF7620 Genome sequencing and assembly.</title>
        <authorList>
            <person name="Kang H."/>
            <person name="Kim H."/>
            <person name="Joh K."/>
        </authorList>
    </citation>
    <scope>NUCLEOTIDE SEQUENCE [LARGE SCALE GENOMIC DNA]</scope>
    <source>
        <strain evidence="2 3">HMF7620</strain>
    </source>
</reference>
<keyword evidence="1" id="KW-1133">Transmembrane helix</keyword>
<accession>A0A7C9LRM8</accession>
<dbReference type="RefSeq" id="WP_157459556.1">
    <property type="nucleotide sequence ID" value="NZ_WQLB01000015.1"/>
</dbReference>
<name>A0A7C9LRM8_9DEIO</name>
<protein>
    <submittedName>
        <fullName evidence="2">Uncharacterized protein</fullName>
    </submittedName>
</protein>
<dbReference type="AlphaFoldDB" id="A0A7C9LRM8"/>
<evidence type="ECO:0000313" key="3">
    <source>
        <dbReference type="Proteomes" id="UP000483286"/>
    </source>
</evidence>
<keyword evidence="3" id="KW-1185">Reference proteome</keyword>
<comment type="caution">
    <text evidence="2">The sequence shown here is derived from an EMBL/GenBank/DDBJ whole genome shotgun (WGS) entry which is preliminary data.</text>
</comment>
<feature type="transmembrane region" description="Helical" evidence="1">
    <location>
        <begin position="31"/>
        <end position="49"/>
    </location>
</feature>
<feature type="transmembrane region" description="Helical" evidence="1">
    <location>
        <begin position="106"/>
        <end position="128"/>
    </location>
</feature>
<organism evidence="2 3">
    <name type="scientific">Deinococcus arboris</name>
    <dbReference type="NCBI Taxonomy" id="2682977"/>
    <lineage>
        <taxon>Bacteria</taxon>
        <taxon>Thermotogati</taxon>
        <taxon>Deinococcota</taxon>
        <taxon>Deinococci</taxon>
        <taxon>Deinococcales</taxon>
        <taxon>Deinococcaceae</taxon>
        <taxon>Deinococcus</taxon>
    </lineage>
</organism>
<evidence type="ECO:0000256" key="1">
    <source>
        <dbReference type="SAM" id="Phobius"/>
    </source>
</evidence>
<sequence length="138" mass="13786">MPASFAQRLCLTFGLATAAFIADGLLGHPPVLTPLVLSVSAALLGALGWRDGHLRIRTLDASTPLDQGVAAVLCGAGGALCALAAQHSVALIALQSQWPASTQIEGVSWSMVGATLLCAAGIAGMVGVRPAASSQQGD</sequence>
<dbReference type="EMBL" id="WQLB01000015">
    <property type="protein sequence ID" value="MVN87501.1"/>
    <property type="molecule type" value="Genomic_DNA"/>
</dbReference>
<evidence type="ECO:0000313" key="2">
    <source>
        <dbReference type="EMBL" id="MVN87501.1"/>
    </source>
</evidence>
<keyword evidence="1" id="KW-0472">Membrane</keyword>
<proteinExistence type="predicted"/>
<feature type="transmembrane region" description="Helical" evidence="1">
    <location>
        <begin position="69"/>
        <end position="94"/>
    </location>
</feature>
<dbReference type="Proteomes" id="UP000483286">
    <property type="component" value="Unassembled WGS sequence"/>
</dbReference>
<gene>
    <name evidence="2" type="ORF">GO986_12070</name>
</gene>